<evidence type="ECO:0000256" key="2">
    <source>
        <dbReference type="ARBA" id="ARBA00022692"/>
    </source>
</evidence>
<dbReference type="AlphaFoldDB" id="A0A3M0AI69"/>
<evidence type="ECO:0000259" key="6">
    <source>
        <dbReference type="Pfam" id="PF01957"/>
    </source>
</evidence>
<accession>A0A3M0AI69</accession>
<dbReference type="InterPro" id="IPR012340">
    <property type="entry name" value="NA-bd_OB-fold"/>
</dbReference>
<dbReference type="InterPro" id="IPR002810">
    <property type="entry name" value="NfeD-like_C"/>
</dbReference>
<name>A0A3M0AI69_9GAMM</name>
<reference evidence="7 8" key="1">
    <citation type="submission" date="2018-10" db="EMBL/GenBank/DDBJ databases">
        <title>Genomic Encyclopedia of Type Strains, Phase IV (KMG-IV): sequencing the most valuable type-strain genomes for metagenomic binning, comparative biology and taxonomic classification.</title>
        <authorList>
            <person name="Goeker M."/>
        </authorList>
    </citation>
    <scope>NUCLEOTIDE SEQUENCE [LARGE SCALE GENOMIC DNA]</scope>
    <source>
        <strain evidence="7 8">DSM 25080</strain>
    </source>
</reference>
<dbReference type="PANTHER" id="PTHR33507">
    <property type="entry name" value="INNER MEMBRANE PROTEIN YBBJ"/>
    <property type="match status" value="1"/>
</dbReference>
<keyword evidence="2 5" id="KW-0812">Transmembrane</keyword>
<feature type="domain" description="NfeD-like C-terminal" evidence="6">
    <location>
        <begin position="90"/>
        <end position="139"/>
    </location>
</feature>
<proteinExistence type="predicted"/>
<dbReference type="Pfam" id="PF01957">
    <property type="entry name" value="NfeD"/>
    <property type="match status" value="1"/>
</dbReference>
<dbReference type="RefSeq" id="WP_121875618.1">
    <property type="nucleotide sequence ID" value="NZ_REFJ01000001.1"/>
</dbReference>
<dbReference type="Gene3D" id="2.40.50.140">
    <property type="entry name" value="Nucleic acid-binding proteins"/>
    <property type="match status" value="1"/>
</dbReference>
<dbReference type="InterPro" id="IPR052165">
    <property type="entry name" value="Membrane_assoc_protease"/>
</dbReference>
<dbReference type="OrthoDB" id="9810336at2"/>
<keyword evidence="3 5" id="KW-1133">Transmembrane helix</keyword>
<feature type="transmembrane region" description="Helical" evidence="5">
    <location>
        <begin position="52"/>
        <end position="69"/>
    </location>
</feature>
<evidence type="ECO:0000256" key="3">
    <source>
        <dbReference type="ARBA" id="ARBA00022989"/>
    </source>
</evidence>
<sequence>MNIEMLWWHWVVLGGALIALEMLGAAGFLMGIAVAALGTAVLTAVLPIGWELQLLAFAPTAAILSFLYIKRFKAFNEKTDRPQLNNRLVQLIGSEGCVTSVGAAQVKIQIGDSLWSVVCEEPVEVGDQLVITSLSGDTLQAKKASH</sequence>
<comment type="caution">
    <text evidence="7">The sequence shown here is derived from an EMBL/GenBank/DDBJ whole genome shotgun (WGS) entry which is preliminary data.</text>
</comment>
<comment type="subcellular location">
    <subcellularLocation>
        <location evidence="1">Membrane</location>
        <topology evidence="1">Multi-pass membrane protein</topology>
    </subcellularLocation>
</comment>
<dbReference type="EMBL" id="REFJ01000001">
    <property type="protein sequence ID" value="RMA82275.1"/>
    <property type="molecule type" value="Genomic_DNA"/>
</dbReference>
<gene>
    <name evidence="7" type="ORF">DFR27_0223</name>
</gene>
<keyword evidence="4 5" id="KW-0472">Membrane</keyword>
<dbReference type="SUPFAM" id="SSF141322">
    <property type="entry name" value="NfeD domain-like"/>
    <property type="match status" value="1"/>
</dbReference>
<dbReference type="GO" id="GO:0005886">
    <property type="term" value="C:plasma membrane"/>
    <property type="evidence" value="ECO:0007669"/>
    <property type="project" value="TreeGrafter"/>
</dbReference>
<dbReference type="Proteomes" id="UP000267187">
    <property type="component" value="Unassembled WGS sequence"/>
</dbReference>
<evidence type="ECO:0000256" key="5">
    <source>
        <dbReference type="SAM" id="Phobius"/>
    </source>
</evidence>
<organism evidence="7 8">
    <name type="scientific">Umboniibacter marinipuniceus</name>
    <dbReference type="NCBI Taxonomy" id="569599"/>
    <lineage>
        <taxon>Bacteria</taxon>
        <taxon>Pseudomonadati</taxon>
        <taxon>Pseudomonadota</taxon>
        <taxon>Gammaproteobacteria</taxon>
        <taxon>Cellvibrionales</taxon>
        <taxon>Cellvibrionaceae</taxon>
        <taxon>Umboniibacter</taxon>
    </lineage>
</organism>
<keyword evidence="8" id="KW-1185">Reference proteome</keyword>
<dbReference type="PANTHER" id="PTHR33507:SF3">
    <property type="entry name" value="INNER MEMBRANE PROTEIN YBBJ"/>
    <property type="match status" value="1"/>
</dbReference>
<evidence type="ECO:0000313" key="7">
    <source>
        <dbReference type="EMBL" id="RMA82275.1"/>
    </source>
</evidence>
<evidence type="ECO:0000256" key="1">
    <source>
        <dbReference type="ARBA" id="ARBA00004141"/>
    </source>
</evidence>
<protein>
    <recommendedName>
        <fullName evidence="6">NfeD-like C-terminal domain-containing protein</fullName>
    </recommendedName>
</protein>
<evidence type="ECO:0000256" key="4">
    <source>
        <dbReference type="ARBA" id="ARBA00023136"/>
    </source>
</evidence>
<evidence type="ECO:0000313" key="8">
    <source>
        <dbReference type="Proteomes" id="UP000267187"/>
    </source>
</evidence>